<dbReference type="InterPro" id="IPR037401">
    <property type="entry name" value="SnoaL-like"/>
</dbReference>
<evidence type="ECO:0000259" key="1">
    <source>
        <dbReference type="Pfam" id="PF13577"/>
    </source>
</evidence>
<name>A0A2A7SF92_BURGA</name>
<evidence type="ECO:0000313" key="2">
    <source>
        <dbReference type="EMBL" id="PEH42123.1"/>
    </source>
</evidence>
<dbReference type="RefSeq" id="WP_098151898.1">
    <property type="nucleotide sequence ID" value="NZ_CADEQH010000001.1"/>
</dbReference>
<dbReference type="EMBL" id="PDDY01000001">
    <property type="protein sequence ID" value="PEH42123.1"/>
    <property type="molecule type" value="Genomic_DNA"/>
</dbReference>
<comment type="caution">
    <text evidence="2">The sequence shown here is derived from an EMBL/GenBank/DDBJ whole genome shotgun (WGS) entry which is preliminary data.</text>
</comment>
<dbReference type="InterPro" id="IPR032710">
    <property type="entry name" value="NTF2-like_dom_sf"/>
</dbReference>
<dbReference type="SUPFAM" id="SSF54427">
    <property type="entry name" value="NTF2-like"/>
    <property type="match status" value="1"/>
</dbReference>
<feature type="domain" description="SnoaL-like" evidence="1">
    <location>
        <begin position="16"/>
        <end position="153"/>
    </location>
</feature>
<proteinExistence type="predicted"/>
<dbReference type="Pfam" id="PF13577">
    <property type="entry name" value="SnoaL_4"/>
    <property type="match status" value="1"/>
</dbReference>
<organism evidence="2 3">
    <name type="scientific">Burkholderia gladioli</name>
    <name type="common">Pseudomonas marginata</name>
    <name type="synonym">Phytomonas marginata</name>
    <dbReference type="NCBI Taxonomy" id="28095"/>
    <lineage>
        <taxon>Bacteria</taxon>
        <taxon>Pseudomonadati</taxon>
        <taxon>Pseudomonadota</taxon>
        <taxon>Betaproteobacteria</taxon>
        <taxon>Burkholderiales</taxon>
        <taxon>Burkholderiaceae</taxon>
        <taxon>Burkholderia</taxon>
    </lineage>
</organism>
<protein>
    <recommendedName>
        <fullName evidence="1">SnoaL-like domain-containing protein</fullName>
    </recommendedName>
</protein>
<sequence>MEPTSTSALERRLAIIEDKLAIYELIASHPLSADTGHGPFFPHVYTEDAVFDRGTAAPGAVGRDALVALVESEAHKQALDGGLAHFGNLPRIELNGDTAFVTSYLMLVRFDRDSPEAELPNHGLSRGHRIFRVLANRWTVVRTAEGWRVKTRKLFPMDGSAPARGLLHEALPE</sequence>
<accession>A0A2A7SF92</accession>
<dbReference type="Gene3D" id="3.10.450.50">
    <property type="match status" value="1"/>
</dbReference>
<dbReference type="AlphaFoldDB" id="A0A2A7SF92"/>
<dbReference type="Proteomes" id="UP000220629">
    <property type="component" value="Unassembled WGS sequence"/>
</dbReference>
<gene>
    <name evidence="2" type="ORF">CRM94_08195</name>
</gene>
<evidence type="ECO:0000313" key="3">
    <source>
        <dbReference type="Proteomes" id="UP000220629"/>
    </source>
</evidence>
<reference evidence="3" key="1">
    <citation type="submission" date="2017-09" db="EMBL/GenBank/DDBJ databases">
        <title>FDA dAtabase for Regulatory Grade micrObial Sequences (FDA-ARGOS): Supporting development and validation of Infectious Disease Dx tests.</title>
        <authorList>
            <person name="Minogue T."/>
            <person name="Wolcott M."/>
            <person name="Wasieloski L."/>
            <person name="Aguilar W."/>
            <person name="Moore D."/>
            <person name="Tallon L."/>
            <person name="Sadzewicz L."/>
            <person name="Ott S."/>
            <person name="Zhao X."/>
            <person name="Nagaraj S."/>
            <person name="Vavikolanu K."/>
            <person name="Aluvathingal J."/>
            <person name="Nadendla S."/>
            <person name="Sichtig H."/>
        </authorList>
    </citation>
    <scope>NUCLEOTIDE SEQUENCE [LARGE SCALE GENOMIC DNA]</scope>
    <source>
        <strain evidence="3">FDAARGOS_390</strain>
    </source>
</reference>